<dbReference type="EMBL" id="LAZR01068249">
    <property type="protein sequence ID" value="KKK49994.1"/>
    <property type="molecule type" value="Genomic_DNA"/>
</dbReference>
<feature type="non-terminal residue" evidence="1">
    <location>
        <position position="1"/>
    </location>
</feature>
<organism evidence="1">
    <name type="scientific">marine sediment metagenome</name>
    <dbReference type="NCBI Taxonomy" id="412755"/>
    <lineage>
        <taxon>unclassified sequences</taxon>
        <taxon>metagenomes</taxon>
        <taxon>ecological metagenomes</taxon>
    </lineage>
</organism>
<proteinExistence type="predicted"/>
<protein>
    <submittedName>
        <fullName evidence="1">Uncharacterized protein</fullName>
    </submittedName>
</protein>
<dbReference type="AlphaFoldDB" id="A0A0F8Y771"/>
<name>A0A0F8Y771_9ZZZZ</name>
<accession>A0A0F8Y771</accession>
<evidence type="ECO:0000313" key="1">
    <source>
        <dbReference type="EMBL" id="KKK49994.1"/>
    </source>
</evidence>
<reference evidence="1" key="1">
    <citation type="journal article" date="2015" name="Nature">
        <title>Complex archaea that bridge the gap between prokaryotes and eukaryotes.</title>
        <authorList>
            <person name="Spang A."/>
            <person name="Saw J.H."/>
            <person name="Jorgensen S.L."/>
            <person name="Zaremba-Niedzwiedzka K."/>
            <person name="Martijn J."/>
            <person name="Lind A.E."/>
            <person name="van Eijk R."/>
            <person name="Schleper C."/>
            <person name="Guy L."/>
            <person name="Ettema T.J."/>
        </authorList>
    </citation>
    <scope>NUCLEOTIDE SEQUENCE</scope>
</reference>
<gene>
    <name evidence="1" type="ORF">LCGC14_3129480</name>
</gene>
<sequence>GWWELTKKGKNPTKYGIFLKKDTIRGHAYIWNIEIEKIPKDWNKRIEILKSKEINHKLVGVLKTTPRIKVLGRKVWLCNDHLRIYDTEKSSYYGDDAGESRKNSKLQAFRITISLERRLGIKLNPNRIKFRKEHYSLIRNDLAIDQNQKGLIWRIKDDQTGEEWLLIDDSLGEGGELENIGKKAFKTNIPLQKWWNIKKKYNFEVTDEFLIERFKKFDDRDKKFSEVMDKLQTKMIQLTKVVYDLNQDKFKS</sequence>
<comment type="caution">
    <text evidence="1">The sequence shown here is derived from an EMBL/GenBank/DDBJ whole genome shotgun (WGS) entry which is preliminary data.</text>
</comment>